<gene>
    <name evidence="3" type="ORF">Rcae01_06447</name>
</gene>
<dbReference type="InterPro" id="IPR028994">
    <property type="entry name" value="Integrin_alpha_N"/>
</dbReference>
<dbReference type="EMBL" id="BAABRO010000031">
    <property type="protein sequence ID" value="GAA5510935.1"/>
    <property type="molecule type" value="Genomic_DNA"/>
</dbReference>
<feature type="chain" id="PRO_5045086596" description="FG-GAP repeat protein" evidence="2">
    <location>
        <begin position="23"/>
        <end position="416"/>
    </location>
</feature>
<reference evidence="3 4" key="1">
    <citation type="submission" date="2024-02" db="EMBL/GenBank/DDBJ databases">
        <title>Rhodopirellula caenicola NBRC 110016.</title>
        <authorList>
            <person name="Ichikawa N."/>
            <person name="Katano-Makiyama Y."/>
            <person name="Hidaka K."/>
        </authorList>
    </citation>
    <scope>NUCLEOTIDE SEQUENCE [LARGE SCALE GENOMIC DNA]</scope>
    <source>
        <strain evidence="3 4">NBRC 110016</strain>
    </source>
</reference>
<organism evidence="3 4">
    <name type="scientific">Novipirellula caenicola</name>
    <dbReference type="NCBI Taxonomy" id="1536901"/>
    <lineage>
        <taxon>Bacteria</taxon>
        <taxon>Pseudomonadati</taxon>
        <taxon>Planctomycetota</taxon>
        <taxon>Planctomycetia</taxon>
        <taxon>Pirellulales</taxon>
        <taxon>Pirellulaceae</taxon>
        <taxon>Novipirellula</taxon>
    </lineage>
</organism>
<dbReference type="PANTHER" id="PTHR44103:SF1">
    <property type="entry name" value="PROPROTEIN CONVERTASE P"/>
    <property type="match status" value="1"/>
</dbReference>
<dbReference type="Proteomes" id="UP001416858">
    <property type="component" value="Unassembled WGS sequence"/>
</dbReference>
<evidence type="ECO:0000313" key="4">
    <source>
        <dbReference type="Proteomes" id="UP001416858"/>
    </source>
</evidence>
<dbReference type="Gene3D" id="2.130.10.130">
    <property type="entry name" value="Integrin alpha, N-terminal"/>
    <property type="match status" value="1"/>
</dbReference>
<comment type="caution">
    <text evidence="3">The sequence shown here is derived from an EMBL/GenBank/DDBJ whole genome shotgun (WGS) entry which is preliminary data.</text>
</comment>
<sequence>MNAMLKHCTLLIAILLCGAAGADEPWQQYAGKAGPDGWRCHVIQPDPADHGPDGINFHDWDGDGDVDVFVNYEEGKFSRLYFNPGAEECRERWTDWIEFKHGQCEDSSIGDLDNDGDIDYVANGGWVYFNPGQASVRDTSSWLKMTLFNHEQRVPLVIDVDRDGLNDLVVGAQTWFKQPAEGKHDAKNWSKQSLGSVKWPMNCIPHDMDGDGFADLIVPDRRREIFWYRHPGLDRIAQPWPRKTLHPHKSMFIAIGDINGDDQADIAIAGGEEGSPQWSHKLTVLLRTNQTGDPTYHEIILDQPCGNFPKGVAIVDLTGGSKTKQIVITPKQGDLWTANYEGDPMIKGNWMTQALVTPGAKTRKKMDNVYVADIDGDGDQDIATTEENGGWGVIWFENPSVANDQLSAAYPSILLR</sequence>
<keyword evidence="1 2" id="KW-0732">Signal</keyword>
<dbReference type="RefSeq" id="WP_345689258.1">
    <property type="nucleotide sequence ID" value="NZ_BAABRO010000031.1"/>
</dbReference>
<proteinExistence type="predicted"/>
<accession>A0ABP9W343</accession>
<dbReference type="Pfam" id="PF13517">
    <property type="entry name" value="FG-GAP_3"/>
    <property type="match status" value="2"/>
</dbReference>
<protein>
    <recommendedName>
        <fullName evidence="5">FG-GAP repeat protein</fullName>
    </recommendedName>
</protein>
<dbReference type="PANTHER" id="PTHR44103">
    <property type="entry name" value="PROPROTEIN CONVERTASE P"/>
    <property type="match status" value="1"/>
</dbReference>
<evidence type="ECO:0000256" key="1">
    <source>
        <dbReference type="ARBA" id="ARBA00022729"/>
    </source>
</evidence>
<evidence type="ECO:0000313" key="3">
    <source>
        <dbReference type="EMBL" id="GAA5510935.1"/>
    </source>
</evidence>
<name>A0ABP9W343_9BACT</name>
<evidence type="ECO:0008006" key="5">
    <source>
        <dbReference type="Google" id="ProtNLM"/>
    </source>
</evidence>
<feature type="signal peptide" evidence="2">
    <location>
        <begin position="1"/>
        <end position="22"/>
    </location>
</feature>
<dbReference type="InterPro" id="IPR013517">
    <property type="entry name" value="FG-GAP"/>
</dbReference>
<evidence type="ECO:0000256" key="2">
    <source>
        <dbReference type="SAM" id="SignalP"/>
    </source>
</evidence>
<keyword evidence="4" id="KW-1185">Reference proteome</keyword>
<dbReference type="SUPFAM" id="SSF69318">
    <property type="entry name" value="Integrin alpha N-terminal domain"/>
    <property type="match status" value="1"/>
</dbReference>